<organism evidence="2 3">
    <name type="scientific">Fimbriimonas ginsengisoli Gsoil 348</name>
    <dbReference type="NCBI Taxonomy" id="661478"/>
    <lineage>
        <taxon>Bacteria</taxon>
        <taxon>Bacillati</taxon>
        <taxon>Armatimonadota</taxon>
        <taxon>Fimbriimonadia</taxon>
        <taxon>Fimbriimonadales</taxon>
        <taxon>Fimbriimonadaceae</taxon>
        <taxon>Fimbriimonas</taxon>
    </lineage>
</organism>
<dbReference type="eggNOG" id="COG4636">
    <property type="taxonomic scope" value="Bacteria"/>
</dbReference>
<dbReference type="InterPro" id="IPR008538">
    <property type="entry name" value="Uma2"/>
</dbReference>
<dbReference type="OrthoDB" id="9808428at2"/>
<dbReference type="KEGG" id="fgi:OP10G_0513"/>
<accession>A0A068NK50</accession>
<dbReference type="SUPFAM" id="SSF52980">
    <property type="entry name" value="Restriction endonuclease-like"/>
    <property type="match status" value="1"/>
</dbReference>
<protein>
    <recommendedName>
        <fullName evidence="1">Putative restriction endonuclease domain-containing protein</fullName>
    </recommendedName>
</protein>
<dbReference type="CDD" id="cd06260">
    <property type="entry name" value="DUF820-like"/>
    <property type="match status" value="1"/>
</dbReference>
<dbReference type="PANTHER" id="PTHR35400">
    <property type="entry name" value="SLR1083 PROTEIN"/>
    <property type="match status" value="1"/>
</dbReference>
<reference evidence="2 3" key="1">
    <citation type="journal article" date="2014" name="PLoS ONE">
        <title>The first complete genome sequence of the class fimbriimonadia in the phylum armatimonadetes.</title>
        <authorList>
            <person name="Hu Z.Y."/>
            <person name="Wang Y.Z."/>
            <person name="Im W.T."/>
            <person name="Wang S.Y."/>
            <person name="Zhao G.P."/>
            <person name="Zheng H.J."/>
            <person name="Quan Z.X."/>
        </authorList>
    </citation>
    <scope>NUCLEOTIDE SEQUENCE [LARGE SCALE GENOMIC DNA]</scope>
    <source>
        <strain evidence="2">Gsoil 348</strain>
    </source>
</reference>
<dbReference type="InterPro" id="IPR011335">
    <property type="entry name" value="Restrct_endonuc-II-like"/>
</dbReference>
<keyword evidence="3" id="KW-1185">Reference proteome</keyword>
<dbReference type="InterPro" id="IPR012296">
    <property type="entry name" value="Nuclease_put_TT1808"/>
</dbReference>
<dbReference type="HOGENOM" id="CLU_076312_2_0_0"/>
<dbReference type="EMBL" id="CP007139">
    <property type="protein sequence ID" value="AIE83881.1"/>
    <property type="molecule type" value="Genomic_DNA"/>
</dbReference>
<gene>
    <name evidence="2" type="ORF">OP10G_0513</name>
</gene>
<feature type="domain" description="Putative restriction endonuclease" evidence="1">
    <location>
        <begin position="34"/>
        <end position="179"/>
    </location>
</feature>
<sequence length="195" mass="21572">MASLMGRVEEDGSQRLRWNPEALQEAINAGVVDKSSRYEILDGELYEKIGQNWPHAFAVDALLMAFRSLDPERFHTSIQNPLIIGQDSPEPDLKVLKGSLRMRRGHPTADQALLIVEVSDSTLAMDRKIKGPIYAAAAVPVYWIVDLSRSRVEVFSRPESGAYAETRIFEAGEEIPPAFEGAPSVPVSDLLAPEK</sequence>
<evidence type="ECO:0000259" key="1">
    <source>
        <dbReference type="Pfam" id="PF05685"/>
    </source>
</evidence>
<dbReference type="AlphaFoldDB" id="A0A068NK50"/>
<evidence type="ECO:0000313" key="2">
    <source>
        <dbReference type="EMBL" id="AIE83881.1"/>
    </source>
</evidence>
<dbReference type="Gene3D" id="3.90.1570.10">
    <property type="entry name" value="tt1808, chain A"/>
    <property type="match status" value="1"/>
</dbReference>
<dbReference type="Pfam" id="PF05685">
    <property type="entry name" value="Uma2"/>
    <property type="match status" value="1"/>
</dbReference>
<proteinExistence type="predicted"/>
<dbReference type="PANTHER" id="PTHR35400:SF3">
    <property type="entry name" value="SLL1072 PROTEIN"/>
    <property type="match status" value="1"/>
</dbReference>
<evidence type="ECO:0000313" key="3">
    <source>
        <dbReference type="Proteomes" id="UP000027982"/>
    </source>
</evidence>
<dbReference type="RefSeq" id="WP_025227460.1">
    <property type="nucleotide sequence ID" value="NZ_CP007139.1"/>
</dbReference>
<dbReference type="STRING" id="661478.OP10G_0513"/>
<name>A0A068NK50_FIMGI</name>
<dbReference type="Proteomes" id="UP000027982">
    <property type="component" value="Chromosome"/>
</dbReference>